<gene>
    <name evidence="1" type="ORF">Nepgr_004566</name>
</gene>
<dbReference type="AlphaFoldDB" id="A0AAD3XFD7"/>
<proteinExistence type="predicted"/>
<reference evidence="1" key="1">
    <citation type="submission" date="2023-05" db="EMBL/GenBank/DDBJ databases">
        <title>Nepenthes gracilis genome sequencing.</title>
        <authorList>
            <person name="Fukushima K."/>
        </authorList>
    </citation>
    <scope>NUCLEOTIDE SEQUENCE</scope>
    <source>
        <strain evidence="1">SING2019-196</strain>
    </source>
</reference>
<evidence type="ECO:0000313" key="2">
    <source>
        <dbReference type="Proteomes" id="UP001279734"/>
    </source>
</evidence>
<protein>
    <submittedName>
        <fullName evidence="1">Uncharacterized protein</fullName>
    </submittedName>
</protein>
<accession>A0AAD3XFD7</accession>
<organism evidence="1 2">
    <name type="scientific">Nepenthes gracilis</name>
    <name type="common">Slender pitcher plant</name>
    <dbReference type="NCBI Taxonomy" id="150966"/>
    <lineage>
        <taxon>Eukaryota</taxon>
        <taxon>Viridiplantae</taxon>
        <taxon>Streptophyta</taxon>
        <taxon>Embryophyta</taxon>
        <taxon>Tracheophyta</taxon>
        <taxon>Spermatophyta</taxon>
        <taxon>Magnoliopsida</taxon>
        <taxon>eudicotyledons</taxon>
        <taxon>Gunneridae</taxon>
        <taxon>Pentapetalae</taxon>
        <taxon>Caryophyllales</taxon>
        <taxon>Nepenthaceae</taxon>
        <taxon>Nepenthes</taxon>
    </lineage>
</organism>
<dbReference type="Proteomes" id="UP001279734">
    <property type="component" value="Unassembled WGS sequence"/>
</dbReference>
<keyword evidence="2" id="KW-1185">Reference proteome</keyword>
<sequence>MNLEPRKFLVCAGKGMAEKRFVSRTLPIPFIISPGFDEVKVANEGTVGIGTPIPSKNLYFITKIRSSSCAELLQDFFFLQAFELPIQYSIFSTERGVSKVINQGYSNSLPLGGIDIVGRFMRTSEVLDVVDDGDVERAARAASDLLSEAEVLFRYLKQVSAWTGIGVRLDLLVPLHVLYLYLVV</sequence>
<evidence type="ECO:0000313" key="1">
    <source>
        <dbReference type="EMBL" id="GMH02727.1"/>
    </source>
</evidence>
<name>A0AAD3XFD7_NEPGR</name>
<comment type="caution">
    <text evidence="1">The sequence shown here is derived from an EMBL/GenBank/DDBJ whole genome shotgun (WGS) entry which is preliminary data.</text>
</comment>
<dbReference type="EMBL" id="BSYO01000004">
    <property type="protein sequence ID" value="GMH02727.1"/>
    <property type="molecule type" value="Genomic_DNA"/>
</dbReference>